<evidence type="ECO:0000313" key="1">
    <source>
        <dbReference type="EMBL" id="CAF1121343.1"/>
    </source>
</evidence>
<accession>A0A814QLS4</accession>
<keyword evidence="2" id="KW-1185">Reference proteome</keyword>
<evidence type="ECO:0000313" key="2">
    <source>
        <dbReference type="Proteomes" id="UP000663879"/>
    </source>
</evidence>
<organism evidence="1 2">
    <name type="scientific">Brachionus calyciflorus</name>
    <dbReference type="NCBI Taxonomy" id="104777"/>
    <lineage>
        <taxon>Eukaryota</taxon>
        <taxon>Metazoa</taxon>
        <taxon>Spiralia</taxon>
        <taxon>Gnathifera</taxon>
        <taxon>Rotifera</taxon>
        <taxon>Eurotatoria</taxon>
        <taxon>Monogononta</taxon>
        <taxon>Pseudotrocha</taxon>
        <taxon>Ploima</taxon>
        <taxon>Brachionidae</taxon>
        <taxon>Brachionus</taxon>
    </lineage>
</organism>
<protein>
    <submittedName>
        <fullName evidence="1">Uncharacterized protein</fullName>
    </submittedName>
</protein>
<dbReference type="EMBL" id="CAJNOC010008841">
    <property type="protein sequence ID" value="CAF1121343.1"/>
    <property type="molecule type" value="Genomic_DNA"/>
</dbReference>
<reference evidence="1" key="1">
    <citation type="submission" date="2021-02" db="EMBL/GenBank/DDBJ databases">
        <authorList>
            <person name="Nowell W R."/>
        </authorList>
    </citation>
    <scope>NUCLEOTIDE SEQUENCE</scope>
    <source>
        <strain evidence="1">Ploen Becks lab</strain>
    </source>
</reference>
<sequence>MKEFKRFNEEELGKLDINRLQKPGNKKHVKKIEANTESEDDTSFGKIWRLRLKDKVMSIKDWLMPMVVLCLSGTSLNFGVDTDAHLNIIDERCFKKLKFRPRLFKSKSRLYAYVQENCIGTIGSFNTRIKFKEQYSNIVQDTLKDKLIRRFPVLFSGKICMLKGHQVDLQIDESVKPIQQQLRPV</sequence>
<dbReference type="Proteomes" id="UP000663879">
    <property type="component" value="Unassembled WGS sequence"/>
</dbReference>
<gene>
    <name evidence="1" type="ORF">OXX778_LOCUS22055</name>
</gene>
<comment type="caution">
    <text evidence="1">The sequence shown here is derived from an EMBL/GenBank/DDBJ whole genome shotgun (WGS) entry which is preliminary data.</text>
</comment>
<dbReference type="AlphaFoldDB" id="A0A814QLS4"/>
<name>A0A814QLS4_9BILA</name>
<proteinExistence type="predicted"/>